<dbReference type="AlphaFoldDB" id="A0A2W1BH85"/>
<organism evidence="12 13">
    <name type="scientific">Helicoverpa armigera</name>
    <name type="common">Cotton bollworm</name>
    <name type="synonym">Heliothis armigera</name>
    <dbReference type="NCBI Taxonomy" id="29058"/>
    <lineage>
        <taxon>Eukaryota</taxon>
        <taxon>Metazoa</taxon>
        <taxon>Ecdysozoa</taxon>
        <taxon>Arthropoda</taxon>
        <taxon>Hexapoda</taxon>
        <taxon>Insecta</taxon>
        <taxon>Pterygota</taxon>
        <taxon>Neoptera</taxon>
        <taxon>Endopterygota</taxon>
        <taxon>Lepidoptera</taxon>
        <taxon>Glossata</taxon>
        <taxon>Ditrysia</taxon>
        <taxon>Noctuoidea</taxon>
        <taxon>Noctuidae</taxon>
        <taxon>Heliothinae</taxon>
        <taxon>Helicoverpa</taxon>
    </lineage>
</organism>
<dbReference type="InterPro" id="IPR031444">
    <property type="entry name" value="PCNA-AF_dom"/>
</dbReference>
<feature type="compositionally biased region" description="Low complexity" evidence="10">
    <location>
        <begin position="25"/>
        <end position="47"/>
    </location>
</feature>
<evidence type="ECO:0000256" key="10">
    <source>
        <dbReference type="SAM" id="MobiDB-lite"/>
    </source>
</evidence>
<dbReference type="OrthoDB" id="7479084at2759"/>
<dbReference type="PANTHER" id="PTHR15679">
    <property type="entry name" value="PCNA-ASSOCIATED FACTOR"/>
    <property type="match status" value="1"/>
</dbReference>
<evidence type="ECO:0000256" key="4">
    <source>
        <dbReference type="ARBA" id="ARBA00022490"/>
    </source>
</evidence>
<feature type="compositionally biased region" description="Basic and acidic residues" evidence="10">
    <location>
        <begin position="152"/>
        <end position="163"/>
    </location>
</feature>
<proteinExistence type="predicted"/>
<feature type="compositionally biased region" description="Basic and acidic residues" evidence="10">
    <location>
        <begin position="68"/>
        <end position="77"/>
    </location>
</feature>
<dbReference type="GO" id="GO:0006281">
    <property type="term" value="P:DNA repair"/>
    <property type="evidence" value="ECO:0007669"/>
    <property type="project" value="UniProtKB-KW"/>
</dbReference>
<feature type="domain" description="PCNA-associated factor histone-like" evidence="11">
    <location>
        <begin position="1"/>
        <end position="114"/>
    </location>
</feature>
<dbReference type="InterPro" id="IPR040444">
    <property type="entry name" value="PCNA-AF"/>
</dbReference>
<evidence type="ECO:0000313" key="13">
    <source>
        <dbReference type="Proteomes" id="UP000249218"/>
    </source>
</evidence>
<evidence type="ECO:0000256" key="1">
    <source>
        <dbReference type="ARBA" id="ARBA00004123"/>
    </source>
</evidence>
<evidence type="ECO:0000256" key="2">
    <source>
        <dbReference type="ARBA" id="ARBA00004556"/>
    </source>
</evidence>
<dbReference type="GO" id="GO:0005634">
    <property type="term" value="C:nucleus"/>
    <property type="evidence" value="ECO:0007669"/>
    <property type="project" value="UniProtKB-SubCell"/>
</dbReference>
<evidence type="ECO:0000256" key="3">
    <source>
        <dbReference type="ARBA" id="ARBA00013777"/>
    </source>
</evidence>
<dbReference type="EMBL" id="KZ150211">
    <property type="protein sequence ID" value="PZC72176.1"/>
    <property type="molecule type" value="Genomic_DNA"/>
</dbReference>
<feature type="compositionally biased region" description="Low complexity" evidence="10">
    <location>
        <begin position="1"/>
        <end position="17"/>
    </location>
</feature>
<keyword evidence="7" id="KW-0539">Nucleus</keyword>
<feature type="region of interest" description="Disordered" evidence="10">
    <location>
        <begin position="133"/>
        <end position="179"/>
    </location>
</feature>
<sequence>MARTKASVGSKVSAGKSSKARCSVAPPSSSSGASGSSDRTSKTSSGGNPVCPRETPKWQRPITNFFINKDEPKRREDEPMDDEEAGTSKPKQKKSNIIHSDTEDEVLVEKPKNTVLDETIDLEPLNGEECHKIEEYYPKGEKGKGVGKKTKGKENRDSKRLREEEEIENASKRVKVMSC</sequence>
<protein>
    <recommendedName>
        <fullName evidence="3">PCNA-associated factor</fullName>
    </recommendedName>
    <alternativeName>
        <fullName evidence="8">PCNA-associated factor of 15 kDa</fullName>
    </alternativeName>
    <alternativeName>
        <fullName evidence="9">PCNA-clamp-associated factor</fullName>
    </alternativeName>
</protein>
<dbReference type="GO" id="GO:0019985">
    <property type="term" value="P:translesion synthesis"/>
    <property type="evidence" value="ECO:0007669"/>
    <property type="project" value="TreeGrafter"/>
</dbReference>
<dbReference type="OMA" id="CHKIEEY"/>
<keyword evidence="6" id="KW-0234">DNA repair</keyword>
<dbReference type="PANTHER" id="PTHR15679:SF8">
    <property type="entry name" value="PCNA-ASSOCIATED FACTOR"/>
    <property type="match status" value="1"/>
</dbReference>
<evidence type="ECO:0000313" key="12">
    <source>
        <dbReference type="EMBL" id="PZC72176.1"/>
    </source>
</evidence>
<evidence type="ECO:0000256" key="5">
    <source>
        <dbReference type="ARBA" id="ARBA00022763"/>
    </source>
</evidence>
<keyword evidence="4" id="KW-0963">Cytoplasm</keyword>
<dbReference type="Pfam" id="PF15715">
    <property type="entry name" value="PAF"/>
    <property type="match status" value="1"/>
</dbReference>
<keyword evidence="13" id="KW-1185">Reference proteome</keyword>
<reference evidence="12 13" key="1">
    <citation type="journal article" date="2017" name="BMC Biol.">
        <title>Genomic innovations, transcriptional plasticity and gene loss underlying the evolution and divergence of two highly polyphagous and invasive Helicoverpa pest species.</title>
        <authorList>
            <person name="Pearce S.L."/>
            <person name="Clarke D.F."/>
            <person name="East P.D."/>
            <person name="Elfekih S."/>
            <person name="Gordon K.H."/>
            <person name="Jermiin L.S."/>
            <person name="McGaughran A."/>
            <person name="Oakeshott J.G."/>
            <person name="Papanikolaou A."/>
            <person name="Perera O.P."/>
            <person name="Rane R.V."/>
            <person name="Richards S."/>
            <person name="Tay W.T."/>
            <person name="Walsh T.K."/>
            <person name="Anderson A."/>
            <person name="Anderson C.J."/>
            <person name="Asgari S."/>
            <person name="Board P.G."/>
            <person name="Bretschneider A."/>
            <person name="Campbell P.M."/>
            <person name="Chertemps T."/>
            <person name="Christeller J.T."/>
            <person name="Coppin C.W."/>
            <person name="Downes S.J."/>
            <person name="Duan G."/>
            <person name="Farnsworth C.A."/>
            <person name="Good R.T."/>
            <person name="Han L.B."/>
            <person name="Han Y.C."/>
            <person name="Hatje K."/>
            <person name="Horne I."/>
            <person name="Huang Y.P."/>
            <person name="Hughes D.S."/>
            <person name="Jacquin-Joly E."/>
            <person name="James W."/>
            <person name="Jhangiani S."/>
            <person name="Kollmar M."/>
            <person name="Kuwar S.S."/>
            <person name="Li S."/>
            <person name="Liu N.Y."/>
            <person name="Maibeche M.T."/>
            <person name="Miller J.R."/>
            <person name="Montagne N."/>
            <person name="Perry T."/>
            <person name="Qu J."/>
            <person name="Song S.V."/>
            <person name="Sutton G.G."/>
            <person name="Vogel H."/>
            <person name="Walenz B.P."/>
            <person name="Xu W."/>
            <person name="Zhang H.J."/>
            <person name="Zou Z."/>
            <person name="Batterham P."/>
            <person name="Edwards O.R."/>
            <person name="Feyereisen R."/>
            <person name="Gibbs R.A."/>
            <person name="Heckel D.G."/>
            <person name="McGrath A."/>
            <person name="Robin C."/>
            <person name="Scherer S.E."/>
            <person name="Worley K.C."/>
            <person name="Wu Y.D."/>
        </authorList>
    </citation>
    <scope>NUCLEOTIDE SEQUENCE [LARGE SCALE GENOMIC DNA]</scope>
    <source>
        <strain evidence="12">Harm_GR_Male_#8</strain>
        <tissue evidence="12">Whole organism</tissue>
    </source>
</reference>
<evidence type="ECO:0000256" key="6">
    <source>
        <dbReference type="ARBA" id="ARBA00023204"/>
    </source>
</evidence>
<dbReference type="GO" id="GO:0003682">
    <property type="term" value="F:chromatin binding"/>
    <property type="evidence" value="ECO:0007669"/>
    <property type="project" value="TreeGrafter"/>
</dbReference>
<dbReference type="Proteomes" id="UP000249218">
    <property type="component" value="Unassembled WGS sequence"/>
</dbReference>
<evidence type="ECO:0000256" key="8">
    <source>
        <dbReference type="ARBA" id="ARBA00030014"/>
    </source>
</evidence>
<keyword evidence="5" id="KW-0227">DNA damage</keyword>
<name>A0A2W1BH85_HELAM</name>
<dbReference type="GO" id="GO:0048471">
    <property type="term" value="C:perinuclear region of cytoplasm"/>
    <property type="evidence" value="ECO:0007669"/>
    <property type="project" value="UniProtKB-SubCell"/>
</dbReference>
<gene>
    <name evidence="12" type="primary">HaOG211766</name>
    <name evidence="12" type="ORF">B5X24_HaOG211766</name>
</gene>
<feature type="compositionally biased region" description="Basic and acidic residues" evidence="10">
    <location>
        <begin position="133"/>
        <end position="144"/>
    </location>
</feature>
<evidence type="ECO:0000259" key="11">
    <source>
        <dbReference type="Pfam" id="PF15715"/>
    </source>
</evidence>
<accession>A0A2W1BH85</accession>
<evidence type="ECO:0000256" key="7">
    <source>
        <dbReference type="ARBA" id="ARBA00023242"/>
    </source>
</evidence>
<comment type="subcellular location">
    <subcellularLocation>
        <location evidence="2">Cytoplasm</location>
        <location evidence="2">Perinuclear region</location>
    </subcellularLocation>
    <subcellularLocation>
        <location evidence="1">Nucleus</location>
    </subcellularLocation>
</comment>
<feature type="region of interest" description="Disordered" evidence="10">
    <location>
        <begin position="1"/>
        <end position="104"/>
    </location>
</feature>
<dbReference type="GO" id="GO:0051726">
    <property type="term" value="P:regulation of cell cycle"/>
    <property type="evidence" value="ECO:0007669"/>
    <property type="project" value="InterPro"/>
</dbReference>
<evidence type="ECO:0000256" key="9">
    <source>
        <dbReference type="ARBA" id="ARBA00031186"/>
    </source>
</evidence>